<reference evidence="4" key="3">
    <citation type="submission" date="2016-11" db="EMBL/GenBank/DDBJ databases">
        <authorList>
            <person name="Jaros S."/>
            <person name="Januszkiewicz K."/>
            <person name="Wedrychowicz H."/>
        </authorList>
    </citation>
    <scope>NUCLEOTIDE SEQUENCE [LARGE SCALE GENOMIC DNA]</scope>
    <source>
        <strain evidence="4">DSM 1682</strain>
    </source>
</reference>
<reference evidence="1 3" key="1">
    <citation type="journal article" date="2016" name="Genome Announc.">
        <title>Complete Genome Sequence of the Amino Acid-Fermenting Clostridium propionicum X2 (DSM 1682).</title>
        <authorList>
            <person name="Poehlein A."/>
            <person name="Schlien K."/>
            <person name="Chowdhury N.P."/>
            <person name="Gottschalk G."/>
            <person name="Buckel W."/>
            <person name="Daniel R."/>
        </authorList>
    </citation>
    <scope>NUCLEOTIDE SEQUENCE [LARGE SCALE GENOMIC DNA]</scope>
    <source>
        <strain evidence="1 3">X2</strain>
    </source>
</reference>
<evidence type="ECO:0000313" key="3">
    <source>
        <dbReference type="Proteomes" id="UP000068026"/>
    </source>
</evidence>
<name>A0A0X1U7D0_ANAPI</name>
<dbReference type="EMBL" id="FQUA01000006">
    <property type="protein sequence ID" value="SHE74902.1"/>
    <property type="molecule type" value="Genomic_DNA"/>
</dbReference>
<reference evidence="2" key="4">
    <citation type="submission" date="2016-11" db="EMBL/GenBank/DDBJ databases">
        <authorList>
            <person name="Varghese N."/>
            <person name="Submissions S."/>
        </authorList>
    </citation>
    <scope>NUCLEOTIDE SEQUENCE</scope>
    <source>
        <strain evidence="2">DSM 1682</strain>
    </source>
</reference>
<proteinExistence type="predicted"/>
<evidence type="ECO:0000313" key="4">
    <source>
        <dbReference type="Proteomes" id="UP000184204"/>
    </source>
</evidence>
<protein>
    <submittedName>
        <fullName evidence="1">Ribonuclease Y</fullName>
    </submittedName>
</protein>
<dbReference type="SUPFAM" id="SSF109604">
    <property type="entry name" value="HD-domain/PDEase-like"/>
    <property type="match status" value="1"/>
</dbReference>
<dbReference type="Gene3D" id="1.10.3210.10">
    <property type="entry name" value="Hypothetical protein af1432"/>
    <property type="match status" value="1"/>
</dbReference>
<dbReference type="KEGG" id="cpro:CPRO_12570"/>
<dbReference type="Proteomes" id="UP000184204">
    <property type="component" value="Unassembled WGS sequence"/>
</dbReference>
<accession>A0A0X1U7D0</accession>
<evidence type="ECO:0000313" key="2">
    <source>
        <dbReference type="EMBL" id="SHE74902.1"/>
    </source>
</evidence>
<dbReference type="RefSeq" id="WP_200777668.1">
    <property type="nucleotide sequence ID" value="NZ_CP014223.1"/>
</dbReference>
<keyword evidence="3" id="KW-1185">Reference proteome</keyword>
<organism evidence="2 4">
    <name type="scientific">Anaerotignum propionicum DSM 1682</name>
    <dbReference type="NCBI Taxonomy" id="991789"/>
    <lineage>
        <taxon>Bacteria</taxon>
        <taxon>Bacillati</taxon>
        <taxon>Bacillota</taxon>
        <taxon>Clostridia</taxon>
        <taxon>Lachnospirales</taxon>
        <taxon>Anaerotignaceae</taxon>
        <taxon>Anaerotignum</taxon>
    </lineage>
</organism>
<sequence length="173" mass="20173">MHKAIGSKKDFGNLSEDELLAEYNECVQDLLDHEMVRKMDSFVQHCNTSRLQHSINVSYYSFLVCYRMGWDYRSAARAGLLHDLFFYDWRTKKGLRTHHASWHPRVALDNARKITELNKVEKDAISKHMWPCTLVPPRYIESYVITFVDKVCAVCEVAERKYKGIRVGKVAVS</sequence>
<dbReference type="AlphaFoldDB" id="A0A0X1U7D0"/>
<dbReference type="Proteomes" id="UP000068026">
    <property type="component" value="Chromosome"/>
</dbReference>
<evidence type="ECO:0000313" key="1">
    <source>
        <dbReference type="EMBL" id="AMJ40850.1"/>
    </source>
</evidence>
<dbReference type="EMBL" id="CP014223">
    <property type="protein sequence ID" value="AMJ40850.1"/>
    <property type="molecule type" value="Genomic_DNA"/>
</dbReference>
<reference evidence="3" key="2">
    <citation type="submission" date="2016-01" db="EMBL/GenBank/DDBJ databases">
        <authorList>
            <person name="Poehlein A."/>
            <person name="Schlien K."/>
            <person name="Gottschalk G."/>
            <person name="Buckel W."/>
            <person name="Daniel R."/>
        </authorList>
    </citation>
    <scope>NUCLEOTIDE SEQUENCE [LARGE SCALE GENOMIC DNA]</scope>
    <source>
        <strain evidence="3">X2</strain>
    </source>
</reference>
<gene>
    <name evidence="1" type="primary">rny_1</name>
    <name evidence="1" type="ORF">CPRO_12570</name>
    <name evidence="2" type="ORF">SAMN02745151_01669</name>
</gene>